<dbReference type="AlphaFoldDB" id="A0A0D3AWP8"/>
<dbReference type="Gramene" id="Bo2g149380.1">
    <property type="protein sequence ID" value="Bo2g149380.1"/>
    <property type="gene ID" value="Bo2g149380"/>
</dbReference>
<feature type="region of interest" description="Disordered" evidence="1">
    <location>
        <begin position="34"/>
        <end position="55"/>
    </location>
</feature>
<feature type="compositionally biased region" description="Basic and acidic residues" evidence="1">
    <location>
        <begin position="269"/>
        <end position="279"/>
    </location>
</feature>
<dbReference type="eggNOG" id="KOG0017">
    <property type="taxonomic scope" value="Eukaryota"/>
</dbReference>
<organism evidence="3 4">
    <name type="scientific">Brassica oleracea var. oleracea</name>
    <dbReference type="NCBI Taxonomy" id="109376"/>
    <lineage>
        <taxon>Eukaryota</taxon>
        <taxon>Viridiplantae</taxon>
        <taxon>Streptophyta</taxon>
        <taxon>Embryophyta</taxon>
        <taxon>Tracheophyta</taxon>
        <taxon>Spermatophyta</taxon>
        <taxon>Magnoliopsida</taxon>
        <taxon>eudicotyledons</taxon>
        <taxon>Gunneridae</taxon>
        <taxon>Pentapetalae</taxon>
        <taxon>rosids</taxon>
        <taxon>malvids</taxon>
        <taxon>Brassicales</taxon>
        <taxon>Brassicaceae</taxon>
        <taxon>Brassiceae</taxon>
        <taxon>Brassica</taxon>
    </lineage>
</organism>
<dbReference type="PANTHER" id="PTHR35046:SF18">
    <property type="entry name" value="RNA-DIRECTED DNA POLYMERASE"/>
    <property type="match status" value="1"/>
</dbReference>
<evidence type="ECO:0000313" key="4">
    <source>
        <dbReference type="Proteomes" id="UP000032141"/>
    </source>
</evidence>
<feature type="region of interest" description="Disordered" evidence="1">
    <location>
        <begin position="247"/>
        <end position="279"/>
    </location>
</feature>
<feature type="compositionally biased region" description="Acidic residues" evidence="1">
    <location>
        <begin position="46"/>
        <end position="55"/>
    </location>
</feature>
<reference evidence="3" key="2">
    <citation type="submission" date="2015-03" db="UniProtKB">
        <authorList>
            <consortium name="EnsemblPlants"/>
        </authorList>
    </citation>
    <scope>IDENTIFICATION</scope>
</reference>
<dbReference type="Pfam" id="PF03732">
    <property type="entry name" value="Retrotrans_gag"/>
    <property type="match status" value="1"/>
</dbReference>
<keyword evidence="4" id="KW-1185">Reference proteome</keyword>
<feature type="domain" description="Retrotransposon gag" evidence="2">
    <location>
        <begin position="95"/>
        <end position="187"/>
    </location>
</feature>
<dbReference type="InterPro" id="IPR005162">
    <property type="entry name" value="Retrotrans_gag_dom"/>
</dbReference>
<proteinExistence type="predicted"/>
<evidence type="ECO:0000256" key="1">
    <source>
        <dbReference type="SAM" id="MobiDB-lite"/>
    </source>
</evidence>
<accession>A0A0D3AWP8</accession>
<evidence type="ECO:0000259" key="2">
    <source>
        <dbReference type="Pfam" id="PF03732"/>
    </source>
</evidence>
<dbReference type="PANTHER" id="PTHR35046">
    <property type="entry name" value="ZINC KNUCKLE (CCHC-TYPE) FAMILY PROTEIN"/>
    <property type="match status" value="1"/>
</dbReference>
<dbReference type="EnsemblPlants" id="Bo2g149380.1">
    <property type="protein sequence ID" value="Bo2g149380.1"/>
    <property type="gene ID" value="Bo2g149380"/>
</dbReference>
<name>A0A0D3AWP8_BRAOL</name>
<reference evidence="3 4" key="1">
    <citation type="journal article" date="2014" name="Genome Biol.">
        <title>Transcriptome and methylome profiling reveals relics of genome dominance in the mesopolyploid Brassica oleracea.</title>
        <authorList>
            <person name="Parkin I.A."/>
            <person name="Koh C."/>
            <person name="Tang H."/>
            <person name="Robinson S.J."/>
            <person name="Kagale S."/>
            <person name="Clarke W.E."/>
            <person name="Town C.D."/>
            <person name="Nixon J."/>
            <person name="Krishnakumar V."/>
            <person name="Bidwell S.L."/>
            <person name="Denoeud F."/>
            <person name="Belcram H."/>
            <person name="Links M.G."/>
            <person name="Just J."/>
            <person name="Clarke C."/>
            <person name="Bender T."/>
            <person name="Huebert T."/>
            <person name="Mason A.S."/>
            <person name="Pires J.C."/>
            <person name="Barker G."/>
            <person name="Moore J."/>
            <person name="Walley P.G."/>
            <person name="Manoli S."/>
            <person name="Batley J."/>
            <person name="Edwards D."/>
            <person name="Nelson M.N."/>
            <person name="Wang X."/>
            <person name="Paterson A.H."/>
            <person name="King G."/>
            <person name="Bancroft I."/>
            <person name="Chalhoub B."/>
            <person name="Sharpe A.G."/>
        </authorList>
    </citation>
    <scope>NUCLEOTIDE SEQUENCE</scope>
    <source>
        <strain evidence="3 4">cv. TO1000</strain>
    </source>
</reference>
<dbReference type="Proteomes" id="UP000032141">
    <property type="component" value="Chromosome C2"/>
</dbReference>
<protein>
    <recommendedName>
        <fullName evidence="2">Retrotransposon gag domain-containing protein</fullName>
    </recommendedName>
</protein>
<sequence length="279" mass="32011">MPRTRKETQEHQQQTITEMQDRITQLTQAMQALVAQRNTAPSVQRDDDEPSDDESDANLFAVLGQNIARNQNNNTDRWEHKFKHVPLELCVPVLAMRFRSRPATWWSQLKTSRLRLHKLKIESGEKLKKHMKTIFLPYNYEALVFQKLHHLRQGSCSVEEYSTEIFLLLNRIDLQDTESQIVARFIGELRLQIQHTLNLFNILTVSEAHQQALTVESQTKSLSGVGVSIGVFGGIWRHLGSKGAESPRIRRVKHQSVSRNRPSEPAPDATKDGARWCCG</sequence>
<evidence type="ECO:0000313" key="3">
    <source>
        <dbReference type="EnsemblPlants" id="Bo2g149380.1"/>
    </source>
</evidence>
<dbReference type="HOGENOM" id="CLU_998700_0_0_1"/>